<keyword evidence="3" id="KW-1185">Reference proteome</keyword>
<sequence>MVEEKWLIFMSNEITQQEKDTAEEQEEREPCCLKLPRRDVKLQPVNKPTLVPVQGNLFAPCILTSAFHLEKLLSRVRVDASVPGQCGIVVHWESALHHKAASLSKAPGTEQTKQIVFAPSTEPAFVTVPQNSFGEPFVLNPNTWSLVVEAEGVLLDYLVLLPSSYYEAPILQLKVTEPCVYQPAPEQATQNCLLYKYLSVEGFPAVPGVDAVCRLDNRLPRLCPTEQLTPSHPRMATCSGSDVEVQLSLPVAQPGQYVLVVEYANTNALQTVGITVSSPHLATQQGTFTFYPCVYSFLCRGIAVDSQSRMATFELTSEATVRFTSDLADFFLHKVYLIPAAQFTMELIEPKVHCISVHGTFSSNSSCVPSRFLKLSQSIVLEGAQALPIAPEVPLAQAVHVAPAGVPVEPAPRPPTAMDPTAELILLQSPQAAVVFNSRIQTLGRYAFILHFYQPNHPTFPVEVLINGGRIWQGQTNANFCPHGYGCRSLVVSEDQIILDVTDNDLTVVVRVPEGKQLWLDYILVVPEDSYTSQYLQEEPLDKSYDFISSCGINSFYIK</sequence>
<reference evidence="1" key="1">
    <citation type="submission" date="2020-10" db="EMBL/GenBank/DDBJ databases">
        <title>Feather gene expression reveals the developmental basis of iridescence in African starlings.</title>
        <authorList>
            <person name="Rubenstein D.R."/>
        </authorList>
    </citation>
    <scope>NUCLEOTIDE SEQUENCE</scope>
    <source>
        <strain evidence="1">SS15</strain>
        <tissue evidence="1">Liver</tissue>
    </source>
</reference>
<evidence type="ECO:0000313" key="3">
    <source>
        <dbReference type="Proteomes" id="UP000618051"/>
    </source>
</evidence>
<dbReference type="OrthoDB" id="18487at2759"/>
<reference evidence="2 3" key="2">
    <citation type="journal article" date="2021" name="J. Hered.">
        <title>Feather Gene Expression Elucidates the Developmental Basis of Plumage Iridescence in African Starlings.</title>
        <authorList>
            <person name="Rubenstein D.R."/>
            <person name="Corvelo A."/>
            <person name="MacManes M.D."/>
            <person name="Maia R."/>
            <person name="Narzisi G."/>
            <person name="Rousaki A."/>
            <person name="Vandenabeele P."/>
            <person name="Shawkey M.D."/>
            <person name="Solomon J."/>
        </authorList>
    </citation>
    <scope>NUCLEOTIDE SEQUENCE [LARGE SCALE GENOMIC DNA]</scope>
    <source>
        <strain evidence="2">SS15</strain>
    </source>
</reference>
<dbReference type="EMBL" id="JADDUC010000019">
    <property type="protein sequence ID" value="KAG0126108.1"/>
    <property type="molecule type" value="Genomic_DNA"/>
</dbReference>
<protein>
    <submittedName>
        <fullName evidence="1">Uncharacterized protein</fullName>
    </submittedName>
</protein>
<evidence type="ECO:0000313" key="2">
    <source>
        <dbReference type="EMBL" id="KAI1233486.1"/>
    </source>
</evidence>
<dbReference type="CDD" id="cd02795">
    <property type="entry name" value="CBM6-CBM35-CBM36_like"/>
    <property type="match status" value="1"/>
</dbReference>
<accession>A0A835TZI7</accession>
<evidence type="ECO:0000313" key="1">
    <source>
        <dbReference type="EMBL" id="KAG0126108.1"/>
    </source>
</evidence>
<proteinExistence type="predicted"/>
<dbReference type="Proteomes" id="UP000618051">
    <property type="component" value="Unassembled WGS sequence"/>
</dbReference>
<reference evidence="2" key="3">
    <citation type="submission" date="2022-01" db="EMBL/GenBank/DDBJ databases">
        <authorList>
            <person name="Rubenstein D.R."/>
        </authorList>
    </citation>
    <scope>NUCLEOTIDE SEQUENCE</scope>
    <source>
        <strain evidence="2">SS15</strain>
        <tissue evidence="2">Liver</tissue>
    </source>
</reference>
<name>A0A835TZI7_9PASS</name>
<organism evidence="1">
    <name type="scientific">Lamprotornis superbus</name>
    <dbReference type="NCBI Taxonomy" id="245042"/>
    <lineage>
        <taxon>Eukaryota</taxon>
        <taxon>Metazoa</taxon>
        <taxon>Chordata</taxon>
        <taxon>Craniata</taxon>
        <taxon>Vertebrata</taxon>
        <taxon>Euteleostomi</taxon>
        <taxon>Archelosauria</taxon>
        <taxon>Archosauria</taxon>
        <taxon>Dinosauria</taxon>
        <taxon>Saurischia</taxon>
        <taxon>Theropoda</taxon>
        <taxon>Coelurosauria</taxon>
        <taxon>Aves</taxon>
        <taxon>Neognathae</taxon>
        <taxon>Neoaves</taxon>
        <taxon>Telluraves</taxon>
        <taxon>Australaves</taxon>
        <taxon>Passeriformes</taxon>
        <taxon>Sturnidae</taxon>
        <taxon>Lamprotornis</taxon>
    </lineage>
</organism>
<dbReference type="AlphaFoldDB" id="A0A835TZI7"/>
<dbReference type="EMBL" id="JADDUC020000018">
    <property type="protein sequence ID" value="KAI1233486.1"/>
    <property type="molecule type" value="Genomic_DNA"/>
</dbReference>
<comment type="caution">
    <text evidence="1">The sequence shown here is derived from an EMBL/GenBank/DDBJ whole genome shotgun (WGS) entry which is preliminary data.</text>
</comment>
<gene>
    <name evidence="2" type="ORF">IHE44_0004667</name>
    <name evidence="1" type="ORF">IHE44_004362</name>
</gene>